<feature type="compositionally biased region" description="Polar residues" evidence="4">
    <location>
        <begin position="288"/>
        <end position="297"/>
    </location>
</feature>
<organism evidence="6 7">
    <name type="scientific">Plasmodium vivax India VII</name>
    <dbReference type="NCBI Taxonomy" id="1077284"/>
    <lineage>
        <taxon>Eukaryota</taxon>
        <taxon>Sar</taxon>
        <taxon>Alveolata</taxon>
        <taxon>Apicomplexa</taxon>
        <taxon>Aconoidasida</taxon>
        <taxon>Haemosporida</taxon>
        <taxon>Plasmodiidae</taxon>
        <taxon>Plasmodium</taxon>
        <taxon>Plasmodium (Plasmodium)</taxon>
    </lineage>
</organism>
<feature type="domain" description="MIF4G" evidence="5">
    <location>
        <begin position="859"/>
        <end position="1082"/>
    </location>
</feature>
<dbReference type="InterPro" id="IPR016024">
    <property type="entry name" value="ARM-type_fold"/>
</dbReference>
<gene>
    <name evidence="6" type="ORF">PVIIG_00564</name>
</gene>
<name>A0A0J9S7B0_PLAVI</name>
<feature type="region of interest" description="Disordered" evidence="4">
    <location>
        <begin position="288"/>
        <end position="317"/>
    </location>
</feature>
<evidence type="ECO:0000313" key="6">
    <source>
        <dbReference type="EMBL" id="KMZ77877.1"/>
    </source>
</evidence>
<feature type="compositionally biased region" description="Low complexity" evidence="4">
    <location>
        <begin position="244"/>
        <end position="257"/>
    </location>
</feature>
<dbReference type="PANTHER" id="PTHR23253">
    <property type="entry name" value="EUKARYOTIC TRANSLATION INITIATION FACTOR 4 GAMMA"/>
    <property type="match status" value="1"/>
</dbReference>
<evidence type="ECO:0000256" key="1">
    <source>
        <dbReference type="ARBA" id="ARBA00005775"/>
    </source>
</evidence>
<dbReference type="PANTHER" id="PTHR23253:SF9">
    <property type="entry name" value="EUKARYOTIC TRANSLATION INITIATION FACTOR 4 GAMMA 2"/>
    <property type="match status" value="1"/>
</dbReference>
<dbReference type="InterPro" id="IPR003890">
    <property type="entry name" value="MIF4G-like_typ-3"/>
</dbReference>
<keyword evidence="2" id="KW-0396">Initiation factor</keyword>
<dbReference type="GO" id="GO:0003729">
    <property type="term" value="F:mRNA binding"/>
    <property type="evidence" value="ECO:0007669"/>
    <property type="project" value="TreeGrafter"/>
</dbReference>
<dbReference type="SUPFAM" id="SSF48371">
    <property type="entry name" value="ARM repeat"/>
    <property type="match status" value="1"/>
</dbReference>
<feature type="compositionally biased region" description="Polar residues" evidence="4">
    <location>
        <begin position="640"/>
        <end position="652"/>
    </location>
</feature>
<feature type="compositionally biased region" description="Basic and acidic residues" evidence="4">
    <location>
        <begin position="29"/>
        <end position="40"/>
    </location>
</feature>
<dbReference type="Gene3D" id="1.25.40.180">
    <property type="match status" value="1"/>
</dbReference>
<evidence type="ECO:0000259" key="5">
    <source>
        <dbReference type="SMART" id="SM00543"/>
    </source>
</evidence>
<evidence type="ECO:0000313" key="7">
    <source>
        <dbReference type="Proteomes" id="UP000053562"/>
    </source>
</evidence>
<feature type="region of interest" description="Disordered" evidence="4">
    <location>
        <begin position="726"/>
        <end position="837"/>
    </location>
</feature>
<sequence>MSCMDVKQENVQSNEKNLNEAQNIAAADGGKKKGNDDVKSRYSKNPRNNSASRTYNQQGSTNTNQSGNPEGMDNEWNSLRSGSSHTYRNANKSTENSSFSSMNKKSHVMDQGNWRTKKEGNSPSYRNSNFNSNEMNANMNSAEGSKYNYNKNVSGSDNAKYGFGRNYKNSHSKNTNRNNSVMKNVSAGTSAKGVNKNFNNNSSNANNGVSISGGAVPASSNPMNSANGVNLASPDIYTNSEAMPNNQNGGKNSNPNDFTNVGGNFNNNFSNMNNKAFYKSANKNNKFTKSSMQSGDGTANFGGSPDGQKNINYKSSQYGGNFKNEGSGMPSRSINMDEANKNTPAEFNPNMNYNSTQTKYTTLIENDVECKTTNSTTAGFNNPSSNLNNAAFYKQKFDSSDAMNGADQGKNEYLPYGGQGANNKYYAPHRGGNSGSNDGGNMNRMHSQNAAFMNYDNQNKKGNMYSGDNANRNRLDYAFNANAGNMGHMGTSGSSGYPEMGNNPSGGNQSGMDATHNFYPHASGNPNFNNQEISQASHMNSMMTPSDNAHFAKRESVSVDNNYYPPHVQNQGGYHFENPGGANANGNFNAQADFANKGMTSTFNNPSVVTNPGVNSNPNLNKTNLTNSANFLPGAAGAGRSTNNNPNMNSADSRTHNDEEEDNDDWGELGEDKYIDINSIIKKKNVILNQLADLNMSKKGNDNKNKKKAKAKKDDEPFFLAGADASTSLGEKKKNKKNKNKNAKGGNNKEKENDKSGKNAKDAENGSNDQPGGKKKGKKGNVGSETDSKMNEGSIADDRANEANDNAFTKKDETGELDKNEDPQQQQNGEKKEEVTEKPAKAIYVFKKKENMSPLEYMERQIKSLLNKLTVENFPIITEKMCQIMDSRTNTDEIQTVVNEVINKAVLEHDWSEMYADVCQALKWRSPNFEMKKKSSFEIALLKKIQEEYENLPSTFESTMKEKLKNDENEEELSFVEQKQKKRLFGIVKLIGELFQRQIVSISIVISIAHDLLIAFEEPKEYCIEAFLQLIYSTGFFIDKMEKYKNILDTWFGRLKELQRKKMYSKRIKFVIQDVFDLRLSEWRKKTHKDTAKGLNELRSQLETEEMMGGSIHLAQLGNIVIVGERHNIRNNESYSKYMQEQERLSKANQKK</sequence>
<dbReference type="SMART" id="SM00543">
    <property type="entry name" value="MIF4G"/>
    <property type="match status" value="1"/>
</dbReference>
<feature type="region of interest" description="Disordered" evidence="4">
    <location>
        <begin position="606"/>
        <end position="669"/>
    </location>
</feature>
<feature type="compositionally biased region" description="Acidic residues" evidence="4">
    <location>
        <begin position="658"/>
        <end position="669"/>
    </location>
</feature>
<feature type="region of interest" description="Disordered" evidence="4">
    <location>
        <begin position="1"/>
        <end position="146"/>
    </location>
</feature>
<feature type="compositionally biased region" description="Basic residues" evidence="4">
    <location>
        <begin position="733"/>
        <end position="742"/>
    </location>
</feature>
<comment type="similarity">
    <text evidence="1">Belongs to the eukaryotic initiation factor 4G family.</text>
</comment>
<evidence type="ECO:0000256" key="3">
    <source>
        <dbReference type="ARBA" id="ARBA00022917"/>
    </source>
</evidence>
<proteinExistence type="inferred from homology"/>
<feature type="region of interest" description="Disordered" evidence="4">
    <location>
        <begin position="225"/>
        <end position="257"/>
    </location>
</feature>
<feature type="compositionally biased region" description="Polar residues" evidence="4">
    <location>
        <begin position="43"/>
        <end position="68"/>
    </location>
</feature>
<dbReference type="FunFam" id="1.25.40.180:FF:000049">
    <property type="entry name" value="Eukaryotic translation initation factor 4 gamma, putative"/>
    <property type="match status" value="1"/>
</dbReference>
<accession>A0A0J9S7B0</accession>
<feature type="compositionally biased region" description="Polar residues" evidence="4">
    <location>
        <begin position="75"/>
        <end position="103"/>
    </location>
</feature>
<evidence type="ECO:0000256" key="2">
    <source>
        <dbReference type="ARBA" id="ARBA00022540"/>
    </source>
</evidence>
<feature type="compositionally biased region" description="Polar residues" evidence="4">
    <location>
        <begin position="9"/>
        <end position="22"/>
    </location>
</feature>
<feature type="compositionally biased region" description="Basic and acidic residues" evidence="4">
    <location>
        <begin position="786"/>
        <end position="822"/>
    </location>
</feature>
<dbReference type="Proteomes" id="UP000053562">
    <property type="component" value="Unassembled WGS sequence"/>
</dbReference>
<feature type="compositionally biased region" description="Polar residues" evidence="4">
    <location>
        <begin position="307"/>
        <end position="317"/>
    </location>
</feature>
<dbReference type="AlphaFoldDB" id="A0A0J9S7B0"/>
<feature type="compositionally biased region" description="Low complexity" evidence="4">
    <location>
        <begin position="127"/>
        <end position="143"/>
    </location>
</feature>
<protein>
    <recommendedName>
        <fullName evidence="5">MIF4G domain-containing protein</fullName>
    </recommendedName>
</protein>
<dbReference type="EMBL" id="KQ234376">
    <property type="protein sequence ID" value="KMZ77877.1"/>
    <property type="molecule type" value="Genomic_DNA"/>
</dbReference>
<dbReference type="Pfam" id="PF02854">
    <property type="entry name" value="MIF4G"/>
    <property type="match status" value="1"/>
</dbReference>
<dbReference type="GO" id="GO:0016281">
    <property type="term" value="C:eukaryotic translation initiation factor 4F complex"/>
    <property type="evidence" value="ECO:0007669"/>
    <property type="project" value="TreeGrafter"/>
</dbReference>
<feature type="compositionally biased region" description="Basic and acidic residues" evidence="4">
    <location>
        <begin position="747"/>
        <end position="764"/>
    </location>
</feature>
<evidence type="ECO:0000256" key="4">
    <source>
        <dbReference type="SAM" id="MobiDB-lite"/>
    </source>
</evidence>
<feature type="compositionally biased region" description="Polar residues" evidence="4">
    <location>
        <begin position="225"/>
        <end position="243"/>
    </location>
</feature>
<dbReference type="OrthoDB" id="514777at2759"/>
<keyword evidence="3" id="KW-0648">Protein biosynthesis</keyword>
<feature type="region of interest" description="Disordered" evidence="4">
    <location>
        <begin position="696"/>
        <end position="715"/>
    </location>
</feature>
<feature type="compositionally biased region" description="Polar residues" evidence="4">
    <location>
        <begin position="606"/>
        <end position="630"/>
    </location>
</feature>
<dbReference type="GO" id="GO:0003743">
    <property type="term" value="F:translation initiation factor activity"/>
    <property type="evidence" value="ECO:0007669"/>
    <property type="project" value="UniProtKB-KW"/>
</dbReference>
<reference evidence="6 7" key="1">
    <citation type="submission" date="2011-08" db="EMBL/GenBank/DDBJ databases">
        <title>The Genome Sequence of Plasmodium vivax India VII.</title>
        <authorList>
            <consortium name="The Broad Institute Genome Sequencing Platform"/>
            <consortium name="The Broad Institute Genome Sequencing Center for Infectious Disease"/>
            <person name="Neafsey D."/>
            <person name="Carlton J."/>
            <person name="Barnwell J."/>
            <person name="Collins W."/>
            <person name="Escalante A."/>
            <person name="Mullikin J."/>
            <person name="Saul A."/>
            <person name="Guigo R."/>
            <person name="Camara F."/>
            <person name="Young S.K."/>
            <person name="Zeng Q."/>
            <person name="Gargeya S."/>
            <person name="Fitzgerald M."/>
            <person name="Haas B."/>
            <person name="Abouelleil A."/>
            <person name="Alvarado L."/>
            <person name="Arachchi H.M."/>
            <person name="Berlin A."/>
            <person name="Brown A."/>
            <person name="Chapman S.B."/>
            <person name="Chen Z."/>
            <person name="Dunbar C."/>
            <person name="Freedman E."/>
            <person name="Gearin G."/>
            <person name="Gellesch M."/>
            <person name="Goldberg J."/>
            <person name="Griggs A."/>
            <person name="Gujja S."/>
            <person name="Heiman D."/>
            <person name="Howarth C."/>
            <person name="Larson L."/>
            <person name="Lui A."/>
            <person name="MacDonald P.J.P."/>
            <person name="Montmayeur A."/>
            <person name="Murphy C."/>
            <person name="Neiman D."/>
            <person name="Pearson M."/>
            <person name="Priest M."/>
            <person name="Roberts A."/>
            <person name="Saif S."/>
            <person name="Shea T."/>
            <person name="Shenoy N."/>
            <person name="Sisk P."/>
            <person name="Stolte C."/>
            <person name="Sykes S."/>
            <person name="Wortman J."/>
            <person name="Nusbaum C."/>
            <person name="Birren B."/>
        </authorList>
    </citation>
    <scope>NUCLEOTIDE SEQUENCE [LARGE SCALE GENOMIC DNA]</scope>
    <source>
        <strain evidence="6 7">India VII</strain>
    </source>
</reference>